<feature type="compositionally biased region" description="Basic and acidic residues" evidence="1">
    <location>
        <begin position="79"/>
        <end position="92"/>
    </location>
</feature>
<accession>A0ABZ0QLA9</accession>
<evidence type="ECO:0008006" key="4">
    <source>
        <dbReference type="Google" id="ProtNLM"/>
    </source>
</evidence>
<protein>
    <recommendedName>
        <fullName evidence="4">DUF2993 domain-containing protein</fullName>
    </recommendedName>
</protein>
<gene>
    <name evidence="2" type="ORF">Q5761_07835</name>
</gene>
<sequence length="281" mass="29990">MPDAPADDEGTTDEGPGDQPAPPATGDQPPPGTAESGSGRGGDPSTDPGREPGESADPEAETPPPSGEPGGAPGTPESPGEKPRDIDERSGAEEDFQGRGIVQRTSGPFPSEPAVGGFVIEVSHLSGSNLFVDKEFDDTAELERAPQARIRLRDVELRGLNLFKNLTTDDGMPFHLRIETAKGAEDTARVEGWMEVRVSELYAKRLKAKALGIVPITLTDYWTTEPENDLLIRLAGLLGLVNLEADTMKVNAHKMQVRFDKIVIPNLVLTVGEGHLSTEVE</sequence>
<dbReference type="Proteomes" id="UP001304683">
    <property type="component" value="Chromosome"/>
</dbReference>
<feature type="region of interest" description="Disordered" evidence="1">
    <location>
        <begin position="1"/>
        <end position="110"/>
    </location>
</feature>
<keyword evidence="3" id="KW-1185">Reference proteome</keyword>
<evidence type="ECO:0000313" key="3">
    <source>
        <dbReference type="Proteomes" id="UP001304683"/>
    </source>
</evidence>
<dbReference type="RefSeq" id="WP_318750135.1">
    <property type="nucleotide sequence ID" value="NZ_CP132508.1"/>
</dbReference>
<dbReference type="EMBL" id="CP132508">
    <property type="protein sequence ID" value="WPD18285.1"/>
    <property type="molecule type" value="Genomic_DNA"/>
</dbReference>
<reference evidence="2 3" key="1">
    <citation type="submission" date="2023-08" db="EMBL/GenBank/DDBJ databases">
        <title>Genome sequence of Thermaerobacter compostii strain Ins1, a spore-forming filamentous bacterium isolated from a deep geothermal reservoir.</title>
        <authorList>
            <person name="Bregnard D."/>
            <person name="Gonzalez D."/>
            <person name="Junier P."/>
        </authorList>
    </citation>
    <scope>NUCLEOTIDE SEQUENCE [LARGE SCALE GENOMIC DNA]</scope>
    <source>
        <strain evidence="2 3">Ins1</strain>
    </source>
</reference>
<proteinExistence type="predicted"/>
<evidence type="ECO:0000256" key="1">
    <source>
        <dbReference type="SAM" id="MobiDB-lite"/>
    </source>
</evidence>
<name>A0ABZ0QLA9_9FIRM</name>
<organism evidence="2 3">
    <name type="scientific">Thermaerobacter composti</name>
    <dbReference type="NCBI Taxonomy" id="554949"/>
    <lineage>
        <taxon>Bacteria</taxon>
        <taxon>Bacillati</taxon>
        <taxon>Bacillota</taxon>
        <taxon>Clostridia</taxon>
        <taxon>Eubacteriales</taxon>
        <taxon>Clostridiales Family XVII. Incertae Sedis</taxon>
        <taxon>Thermaerobacter</taxon>
    </lineage>
</organism>
<feature type="compositionally biased region" description="Acidic residues" evidence="1">
    <location>
        <begin position="1"/>
        <end position="16"/>
    </location>
</feature>
<feature type="compositionally biased region" description="Pro residues" evidence="1">
    <location>
        <begin position="19"/>
        <end position="32"/>
    </location>
</feature>
<evidence type="ECO:0000313" key="2">
    <source>
        <dbReference type="EMBL" id="WPD18285.1"/>
    </source>
</evidence>